<dbReference type="Proteomes" id="UP000014974">
    <property type="component" value="Unassembled WGS sequence"/>
</dbReference>
<evidence type="ECO:0000313" key="2">
    <source>
        <dbReference type="Proteomes" id="UP000014974"/>
    </source>
</evidence>
<dbReference type="AlphaFoldDB" id="S7VFY4"/>
<organism evidence="1 2">
    <name type="scientific">Cyclobacterium qasimii M12-11B</name>
    <dbReference type="NCBI Taxonomy" id="641524"/>
    <lineage>
        <taxon>Bacteria</taxon>
        <taxon>Pseudomonadati</taxon>
        <taxon>Bacteroidota</taxon>
        <taxon>Cytophagia</taxon>
        <taxon>Cytophagales</taxon>
        <taxon>Cyclobacteriaceae</taxon>
        <taxon>Cyclobacterium</taxon>
    </lineage>
</organism>
<comment type="caution">
    <text evidence="1">The sequence shown here is derived from an EMBL/GenBank/DDBJ whole genome shotgun (WGS) entry which is preliminary data.</text>
</comment>
<reference evidence="1 2" key="1">
    <citation type="journal article" date="2013" name="Genome Announc.">
        <title>Draft Genome Sequence of Cyclobacterium qasimii Strain M12-11BT, Isolated from Arctic Marine Sediment.</title>
        <authorList>
            <person name="Shivaji S."/>
            <person name="Ara S."/>
            <person name="Singh A."/>
            <person name="Kumar Pinnaka A."/>
        </authorList>
    </citation>
    <scope>NUCLEOTIDE SEQUENCE [LARGE SCALE GENOMIC DNA]</scope>
    <source>
        <strain evidence="1 2">M12-11B</strain>
    </source>
</reference>
<gene>
    <name evidence="1" type="ORF">ADICYQ_2013</name>
</gene>
<proteinExistence type="predicted"/>
<accession>S7VFY4</accession>
<protein>
    <submittedName>
        <fullName evidence="1">Uncharacterized protein</fullName>
    </submittedName>
</protein>
<name>S7VFY4_9BACT</name>
<evidence type="ECO:0000313" key="1">
    <source>
        <dbReference type="EMBL" id="EPR68926.1"/>
    </source>
</evidence>
<dbReference type="STRING" id="641524.ADICYQ_2013"/>
<dbReference type="EMBL" id="ATNM01000089">
    <property type="protein sequence ID" value="EPR68926.1"/>
    <property type="molecule type" value="Genomic_DNA"/>
</dbReference>
<sequence>MGELGYKQGKLLAISHHQKLAYCEAVLNFADFKSIFIM</sequence>